<proteinExistence type="predicted"/>
<protein>
    <recommendedName>
        <fullName evidence="1">Glutamate synthase central-N domain-containing protein</fullName>
    </recommendedName>
</protein>
<dbReference type="InterPro" id="IPR006982">
    <property type="entry name" value="Glu_synth_centr_N"/>
</dbReference>
<organism evidence="2">
    <name type="scientific">marine sediment metagenome</name>
    <dbReference type="NCBI Taxonomy" id="412755"/>
    <lineage>
        <taxon>unclassified sequences</taxon>
        <taxon>metagenomes</taxon>
        <taxon>ecological metagenomes</taxon>
    </lineage>
</organism>
<dbReference type="GO" id="GO:0015930">
    <property type="term" value="F:glutamate synthase activity"/>
    <property type="evidence" value="ECO:0007669"/>
    <property type="project" value="InterPro"/>
</dbReference>
<dbReference type="SUPFAM" id="SSF51395">
    <property type="entry name" value="FMN-linked oxidoreductases"/>
    <property type="match status" value="1"/>
</dbReference>
<evidence type="ECO:0000259" key="1">
    <source>
        <dbReference type="Pfam" id="PF04898"/>
    </source>
</evidence>
<feature type="domain" description="Glutamate synthase central-N" evidence="1">
    <location>
        <begin position="16"/>
        <end position="94"/>
    </location>
</feature>
<reference evidence="2" key="1">
    <citation type="journal article" date="2015" name="Nature">
        <title>Complex archaea that bridge the gap between prokaryotes and eukaryotes.</title>
        <authorList>
            <person name="Spang A."/>
            <person name="Saw J.H."/>
            <person name="Jorgensen S.L."/>
            <person name="Zaremba-Niedzwiedzka K."/>
            <person name="Martijn J."/>
            <person name="Lind A.E."/>
            <person name="van Eijk R."/>
            <person name="Schleper C."/>
            <person name="Guy L."/>
            <person name="Ettema T.J."/>
        </authorList>
    </citation>
    <scope>NUCLEOTIDE SEQUENCE</scope>
</reference>
<gene>
    <name evidence="2" type="ORF">LCGC14_1164030</name>
</gene>
<dbReference type="InterPro" id="IPR013785">
    <property type="entry name" value="Aldolase_TIM"/>
</dbReference>
<sequence length="221" mass="24280">MLSLKDAHVKIGSVEAVRDGAFRTATIDCSWDAATGAEGLAMAIKEMCWAATEAVLQDHNILILSDRLQGPDRIPMPALLATAAVHHQLTRQVVNRYIEKTLHLGCVQVYRQHPVGPGRSNQICHQFRSNGNSTLVFSILTGVAKVRNNRSNTTGTGPSQTVQINQQLHQILINRPAGRLQNKAVPPANVILQLYDLFAVRKPLHLHAAERNVQILTNRTG</sequence>
<evidence type="ECO:0000313" key="2">
    <source>
        <dbReference type="EMBL" id="KKM97831.1"/>
    </source>
</evidence>
<dbReference type="Gene3D" id="3.20.20.70">
    <property type="entry name" value="Aldolase class I"/>
    <property type="match status" value="1"/>
</dbReference>
<dbReference type="EMBL" id="LAZR01005702">
    <property type="protein sequence ID" value="KKM97831.1"/>
    <property type="molecule type" value="Genomic_DNA"/>
</dbReference>
<name>A0A0F9MEW1_9ZZZZ</name>
<comment type="caution">
    <text evidence="2">The sequence shown here is derived from an EMBL/GenBank/DDBJ whole genome shotgun (WGS) entry which is preliminary data.</text>
</comment>
<accession>A0A0F9MEW1</accession>
<dbReference type="Pfam" id="PF04898">
    <property type="entry name" value="Glu_syn_central"/>
    <property type="match status" value="1"/>
</dbReference>
<dbReference type="AlphaFoldDB" id="A0A0F9MEW1"/>